<dbReference type="InterPro" id="IPR023347">
    <property type="entry name" value="Lysozyme_dom_sf"/>
</dbReference>
<dbReference type="GO" id="GO:0003796">
    <property type="term" value="F:lysozyme activity"/>
    <property type="evidence" value="ECO:0007669"/>
    <property type="project" value="UniProtKB-EC"/>
</dbReference>
<evidence type="ECO:0000256" key="3">
    <source>
        <dbReference type="ARBA" id="ARBA00022638"/>
    </source>
</evidence>
<protein>
    <recommendedName>
        <fullName evidence="7">Lysozyme</fullName>
        <ecNumber evidence="7">3.2.1.17</ecNumber>
    </recommendedName>
</protein>
<comment type="caution">
    <text evidence="8">The sequence shown here is derived from an EMBL/GenBank/DDBJ whole genome shotgun (WGS) entry which is preliminary data.</text>
</comment>
<evidence type="ECO:0000256" key="7">
    <source>
        <dbReference type="RuleBase" id="RU003788"/>
    </source>
</evidence>
<evidence type="ECO:0000256" key="1">
    <source>
        <dbReference type="ARBA" id="ARBA00000632"/>
    </source>
</evidence>
<comment type="similarity">
    <text evidence="7">Belongs to the glycosyl hydrolase 24 family.</text>
</comment>
<dbReference type="Proteomes" id="UP000277999">
    <property type="component" value="Unassembled WGS sequence"/>
</dbReference>
<dbReference type="AlphaFoldDB" id="A0A3M0SWM4"/>
<comment type="catalytic activity">
    <reaction evidence="1 7">
        <text>Hydrolysis of (1-&gt;4)-beta-linkages between N-acetylmuramic acid and N-acetyl-D-glucosamine residues in a peptidoglycan and between N-acetyl-D-glucosamine residues in chitodextrins.</text>
        <dbReference type="EC" id="3.2.1.17"/>
    </reaction>
</comment>
<dbReference type="CDD" id="cd00737">
    <property type="entry name" value="lyz_endolysin_autolysin"/>
    <property type="match status" value="1"/>
</dbReference>
<gene>
    <name evidence="8" type="ORF">D9O40_05345</name>
</gene>
<evidence type="ECO:0000313" key="8">
    <source>
        <dbReference type="EMBL" id="RMD02726.1"/>
    </source>
</evidence>
<accession>A0A3M0SWM4</accession>
<dbReference type="GO" id="GO:0031640">
    <property type="term" value="P:killing of cells of another organism"/>
    <property type="evidence" value="ECO:0007669"/>
    <property type="project" value="UniProtKB-KW"/>
</dbReference>
<evidence type="ECO:0000256" key="5">
    <source>
        <dbReference type="ARBA" id="ARBA00023200"/>
    </source>
</evidence>
<dbReference type="EC" id="3.2.1.17" evidence="7"/>
<dbReference type="InterPro" id="IPR051018">
    <property type="entry name" value="Bacteriophage_GH24"/>
</dbReference>
<keyword evidence="3 7" id="KW-0081">Bacteriolytic enzyme</keyword>
<proteinExistence type="inferred from homology"/>
<keyword evidence="6 7" id="KW-0326">Glycosidase</keyword>
<name>A0A3M0SWM4_9CLOT</name>
<dbReference type="GO" id="GO:0009253">
    <property type="term" value="P:peptidoglycan catabolic process"/>
    <property type="evidence" value="ECO:0007669"/>
    <property type="project" value="InterPro"/>
</dbReference>
<dbReference type="Gene3D" id="3.40.50.12090">
    <property type="match status" value="1"/>
</dbReference>
<keyword evidence="4 7" id="KW-0378">Hydrolase</keyword>
<dbReference type="RefSeq" id="WP_122058116.1">
    <property type="nucleotide sequence ID" value="NZ_RFAQ01000010.1"/>
</dbReference>
<keyword evidence="2 7" id="KW-0929">Antimicrobial</keyword>
<dbReference type="PANTHER" id="PTHR38107:SF3">
    <property type="entry name" value="LYSOZYME RRRD-RELATED"/>
    <property type="match status" value="1"/>
</dbReference>
<dbReference type="GO" id="GO:0016998">
    <property type="term" value="P:cell wall macromolecule catabolic process"/>
    <property type="evidence" value="ECO:0007669"/>
    <property type="project" value="InterPro"/>
</dbReference>
<dbReference type="EMBL" id="RFAQ01000010">
    <property type="protein sequence ID" value="RMD02726.1"/>
    <property type="molecule type" value="Genomic_DNA"/>
</dbReference>
<keyword evidence="5" id="KW-1035">Host cytoplasm</keyword>
<organism evidence="8 9">
    <name type="scientific">Clostridium autoethanogenum</name>
    <dbReference type="NCBI Taxonomy" id="84023"/>
    <lineage>
        <taxon>Bacteria</taxon>
        <taxon>Bacillati</taxon>
        <taxon>Bacillota</taxon>
        <taxon>Clostridia</taxon>
        <taxon>Eubacteriales</taxon>
        <taxon>Clostridiaceae</taxon>
        <taxon>Clostridium</taxon>
    </lineage>
</organism>
<dbReference type="InterPro" id="IPR033907">
    <property type="entry name" value="Endolysin_autolysin"/>
</dbReference>
<dbReference type="InterPro" id="IPR002196">
    <property type="entry name" value="Glyco_hydro_24"/>
</dbReference>
<reference evidence="8 9" key="1">
    <citation type="submission" date="2018-10" db="EMBL/GenBank/DDBJ databases">
        <title>Genome-centric metagenomics revealed C2 chemical producing, CO utilizing Clostridium with novel acetogenic gene cluster.</title>
        <authorList>
            <person name="Kang H."/>
            <person name="Park B."/>
            <person name="Choi I.G."/>
            <person name="Chang I.S."/>
        </authorList>
    </citation>
    <scope>NUCLEOTIDE SEQUENCE [LARGE SCALE GENOMIC DNA]</scope>
    <source>
        <strain evidence="8 9">H21-9</strain>
    </source>
</reference>
<dbReference type="SUPFAM" id="SSF53955">
    <property type="entry name" value="Lysozyme-like"/>
    <property type="match status" value="1"/>
</dbReference>
<dbReference type="GO" id="GO:0042742">
    <property type="term" value="P:defense response to bacterium"/>
    <property type="evidence" value="ECO:0007669"/>
    <property type="project" value="UniProtKB-KW"/>
</dbReference>
<evidence type="ECO:0000256" key="6">
    <source>
        <dbReference type="ARBA" id="ARBA00023295"/>
    </source>
</evidence>
<evidence type="ECO:0000256" key="4">
    <source>
        <dbReference type="ARBA" id="ARBA00022801"/>
    </source>
</evidence>
<evidence type="ECO:0000313" key="9">
    <source>
        <dbReference type="Proteomes" id="UP000277999"/>
    </source>
</evidence>
<dbReference type="InterPro" id="IPR023346">
    <property type="entry name" value="Lysozyme-like_dom_sf"/>
</dbReference>
<dbReference type="Gene3D" id="1.10.530.40">
    <property type="match status" value="1"/>
</dbReference>
<dbReference type="PANTHER" id="PTHR38107">
    <property type="match status" value="1"/>
</dbReference>
<sequence length="243" mass="26938">MASLVSKQCVNFVKGFEGFYSKPYYDCVGVKTLGYGMTGSEIAGIDYVTEEQASQMLENLLNNKYAQPIKDDLDSRGVKLTQNQFDALVSMAYNIGTGGLLGSTLYRNICNGVRDVDTITADFEMWDKGGGKVISGLLRRRKAEAQMFFENGNEIKEDEKDMKNIVCHNGGIADAHSSYFISCFLDCPIIDLSNGQNIDFDRIENVYFVGGGEFPSIKNGKVIKGQTRYDTCIEVLKNIGKLK</sequence>
<dbReference type="Pfam" id="PF00959">
    <property type="entry name" value="Phage_lysozyme"/>
    <property type="match status" value="1"/>
</dbReference>
<dbReference type="HAMAP" id="MF_04110">
    <property type="entry name" value="ENDOLYSIN_T4"/>
    <property type="match status" value="1"/>
</dbReference>
<dbReference type="InterPro" id="IPR034690">
    <property type="entry name" value="Endolysin_T4_type"/>
</dbReference>
<evidence type="ECO:0000256" key="2">
    <source>
        <dbReference type="ARBA" id="ARBA00022529"/>
    </source>
</evidence>